<accession>A0A0N4Z9A8</accession>
<dbReference type="PROSITE" id="PS51681">
    <property type="entry name" value="SAM_MT_NNMT_PNMT_TEMT"/>
    <property type="match status" value="1"/>
</dbReference>
<dbReference type="STRING" id="131310.A0A0N4Z9A8"/>
<evidence type="ECO:0000256" key="4">
    <source>
        <dbReference type="ARBA" id="ARBA00022691"/>
    </source>
</evidence>
<dbReference type="Proteomes" id="UP000038045">
    <property type="component" value="Unplaced"/>
</dbReference>
<keyword evidence="2" id="KW-0489">Methyltransferase</keyword>
<dbReference type="GO" id="GO:0005829">
    <property type="term" value="C:cytosol"/>
    <property type="evidence" value="ECO:0007669"/>
    <property type="project" value="TreeGrafter"/>
</dbReference>
<dbReference type="GO" id="GO:0008170">
    <property type="term" value="F:N-methyltransferase activity"/>
    <property type="evidence" value="ECO:0007669"/>
    <property type="project" value="TreeGrafter"/>
</dbReference>
<organism evidence="5 6">
    <name type="scientific">Parastrongyloides trichosuri</name>
    <name type="common">Possum-specific nematode worm</name>
    <dbReference type="NCBI Taxonomy" id="131310"/>
    <lineage>
        <taxon>Eukaryota</taxon>
        <taxon>Metazoa</taxon>
        <taxon>Ecdysozoa</taxon>
        <taxon>Nematoda</taxon>
        <taxon>Chromadorea</taxon>
        <taxon>Rhabditida</taxon>
        <taxon>Tylenchina</taxon>
        <taxon>Panagrolaimomorpha</taxon>
        <taxon>Strongyloidoidea</taxon>
        <taxon>Strongyloididae</taxon>
        <taxon>Parastrongyloides</taxon>
    </lineage>
</organism>
<proteinExistence type="inferred from homology"/>
<evidence type="ECO:0000256" key="2">
    <source>
        <dbReference type="ARBA" id="ARBA00022603"/>
    </source>
</evidence>
<dbReference type="Pfam" id="PF01234">
    <property type="entry name" value="NNMT_PNMT_TEMT"/>
    <property type="match status" value="1"/>
</dbReference>
<dbReference type="GO" id="GO:0032259">
    <property type="term" value="P:methylation"/>
    <property type="evidence" value="ECO:0007669"/>
    <property type="project" value="UniProtKB-KW"/>
</dbReference>
<evidence type="ECO:0000313" key="6">
    <source>
        <dbReference type="WBParaSite" id="PTRK_0000389900.1"/>
    </source>
</evidence>
<keyword evidence="5" id="KW-1185">Reference proteome</keyword>
<dbReference type="AlphaFoldDB" id="A0A0N4Z9A8"/>
<keyword evidence="4" id="KW-0949">S-adenosyl-L-methionine</keyword>
<evidence type="ECO:0000256" key="1">
    <source>
        <dbReference type="ARBA" id="ARBA00007996"/>
    </source>
</evidence>
<sequence>MSEIKNETFTDKEINEAIEKLTLYSAKEHDEKFNPQEYLEGFYKTAKEDVAMQIVLFFLPGILYRLPPHIENALDLGAGPTVYVPIAMRNRVQNIFTSDYAKANREELVRWITKDKNSFNWSNVCEWISSIEANLESFEKMQDDARDKIRAVLEVNVFYDYPIKNVYYEVKNNTIIPKQFDLVTTVFCLEYATETQNDYEKVVRNTIGLIKIGGYLLQGGVLEANEYSFGETRFKCFHLRHEVLLKTLKENGMETDPKTGNFKFIEHEGIFILVSKKLK</sequence>
<dbReference type="PANTHER" id="PTHR10867">
    <property type="entry name" value="NNMT/PNMT/TEMT FAMILY MEMBER"/>
    <property type="match status" value="1"/>
</dbReference>
<evidence type="ECO:0000313" key="5">
    <source>
        <dbReference type="Proteomes" id="UP000038045"/>
    </source>
</evidence>
<dbReference type="Gene3D" id="3.40.50.150">
    <property type="entry name" value="Vaccinia Virus protein VP39"/>
    <property type="match status" value="1"/>
</dbReference>
<reference evidence="6" key="1">
    <citation type="submission" date="2017-02" db="UniProtKB">
        <authorList>
            <consortium name="WormBaseParasite"/>
        </authorList>
    </citation>
    <scope>IDENTIFICATION</scope>
</reference>
<dbReference type="InterPro" id="IPR029063">
    <property type="entry name" value="SAM-dependent_MTases_sf"/>
</dbReference>
<protein>
    <submittedName>
        <fullName evidence="6">NNMT/PNMT/TEMT family protein</fullName>
    </submittedName>
</protein>
<keyword evidence="3" id="KW-0808">Transferase</keyword>
<dbReference type="SUPFAM" id="SSF53335">
    <property type="entry name" value="S-adenosyl-L-methionine-dependent methyltransferases"/>
    <property type="match status" value="1"/>
</dbReference>
<dbReference type="PANTHER" id="PTHR10867:SF17">
    <property type="entry name" value="NICOTINAMIDE N-METHYLTRANSFERASE"/>
    <property type="match status" value="1"/>
</dbReference>
<dbReference type="InterPro" id="IPR000940">
    <property type="entry name" value="NNMT_TEMT_trans"/>
</dbReference>
<dbReference type="WBParaSite" id="PTRK_0000389900.1">
    <property type="protein sequence ID" value="PTRK_0000389900.1"/>
    <property type="gene ID" value="PTRK_0000389900"/>
</dbReference>
<name>A0A0N4Z9A8_PARTI</name>
<comment type="similarity">
    <text evidence="1">Belongs to the class I-like SAM-binding methyltransferase superfamily. NNMT/PNMT/TEMT family.</text>
</comment>
<evidence type="ECO:0000256" key="3">
    <source>
        <dbReference type="ARBA" id="ARBA00022679"/>
    </source>
</evidence>